<dbReference type="GeneID" id="117577947"/>
<keyword evidence="2" id="KW-1185">Reference proteome</keyword>
<feature type="compositionally biased region" description="Low complexity" evidence="1">
    <location>
        <begin position="99"/>
        <end position="113"/>
    </location>
</feature>
<dbReference type="OrthoDB" id="7869370at2759"/>
<gene>
    <name evidence="3" type="primary">LOC117577947</name>
</gene>
<name>A0A6P8XZ65_DROAB</name>
<dbReference type="AlphaFoldDB" id="A0A6P8XZ65"/>
<feature type="compositionally biased region" description="Polar residues" evidence="1">
    <location>
        <begin position="86"/>
        <end position="98"/>
    </location>
</feature>
<sequence length="227" mass="24876">MDNSMEKRGSNGNANFNNMTDEQLQQWHTAFLTEAQRENYVNHNLEIVRHYRTEAIARAPAFDIERNAISAAIARHGLWMPPPPNSVSQSESSPQCTMTSTAAAAAASSQEEGQPPPQRRPRIEQPQTQQQQQQLPCDVAASRGSVSGASASNYGHYVALAHIFSDTYATRAEPVNGIINNVNANSNANTNANRNNSNNNADDDREDSNINEVALTETIDSLGLRRT</sequence>
<feature type="compositionally biased region" description="Low complexity" evidence="1">
    <location>
        <begin position="185"/>
        <end position="200"/>
    </location>
</feature>
<reference evidence="3" key="1">
    <citation type="submission" date="2025-08" db="UniProtKB">
        <authorList>
            <consortium name="RefSeq"/>
        </authorList>
    </citation>
    <scope>IDENTIFICATION</scope>
    <source>
        <strain evidence="3">15112-1751.03</strain>
        <tissue evidence="3">Whole Adult</tissue>
    </source>
</reference>
<dbReference type="RefSeq" id="XP_034118873.1">
    <property type="nucleotide sequence ID" value="XM_034262982.2"/>
</dbReference>
<evidence type="ECO:0000256" key="1">
    <source>
        <dbReference type="SAM" id="MobiDB-lite"/>
    </source>
</evidence>
<dbReference type="Proteomes" id="UP000515160">
    <property type="component" value="Chromosome X"/>
</dbReference>
<evidence type="ECO:0000313" key="3">
    <source>
        <dbReference type="RefSeq" id="XP_034118873.1"/>
    </source>
</evidence>
<proteinExistence type="predicted"/>
<feature type="region of interest" description="Disordered" evidence="1">
    <location>
        <begin position="80"/>
        <end position="146"/>
    </location>
</feature>
<feature type="compositionally biased region" description="Low complexity" evidence="1">
    <location>
        <begin position="124"/>
        <end position="146"/>
    </location>
</feature>
<protein>
    <submittedName>
        <fullName evidence="3">Myb-like protein AA</fullName>
    </submittedName>
</protein>
<evidence type="ECO:0000313" key="2">
    <source>
        <dbReference type="Proteomes" id="UP000515160"/>
    </source>
</evidence>
<organism evidence="2 3">
    <name type="scientific">Drosophila albomicans</name>
    <name type="common">Fruit fly</name>
    <dbReference type="NCBI Taxonomy" id="7291"/>
    <lineage>
        <taxon>Eukaryota</taxon>
        <taxon>Metazoa</taxon>
        <taxon>Ecdysozoa</taxon>
        <taxon>Arthropoda</taxon>
        <taxon>Hexapoda</taxon>
        <taxon>Insecta</taxon>
        <taxon>Pterygota</taxon>
        <taxon>Neoptera</taxon>
        <taxon>Endopterygota</taxon>
        <taxon>Diptera</taxon>
        <taxon>Brachycera</taxon>
        <taxon>Muscomorpha</taxon>
        <taxon>Ephydroidea</taxon>
        <taxon>Drosophilidae</taxon>
        <taxon>Drosophila</taxon>
    </lineage>
</organism>
<feature type="region of interest" description="Disordered" evidence="1">
    <location>
        <begin position="185"/>
        <end position="209"/>
    </location>
</feature>
<accession>A0A6P8XZ65</accession>